<dbReference type="InterPro" id="IPR017871">
    <property type="entry name" value="ABC_transporter-like_CS"/>
</dbReference>
<name>A0ABQ2RS50_9DEIO</name>
<dbReference type="GO" id="GO:0005524">
    <property type="term" value="F:ATP binding"/>
    <property type="evidence" value="ECO:0007669"/>
    <property type="project" value="UniProtKB-KW"/>
</dbReference>
<dbReference type="InterPro" id="IPR027417">
    <property type="entry name" value="P-loop_NTPase"/>
</dbReference>
<protein>
    <submittedName>
        <fullName evidence="5">Nitrate ABC transporter ATP-binding protein</fullName>
    </submittedName>
</protein>
<keyword evidence="6" id="KW-1185">Reference proteome</keyword>
<dbReference type="PANTHER" id="PTHR42788:SF13">
    <property type="entry name" value="ALIPHATIC SULFONATES IMPORT ATP-BINDING PROTEIN SSUB"/>
    <property type="match status" value="1"/>
</dbReference>
<dbReference type="SMART" id="SM00382">
    <property type="entry name" value="AAA"/>
    <property type="match status" value="1"/>
</dbReference>
<dbReference type="Pfam" id="PF00005">
    <property type="entry name" value="ABC_tran"/>
    <property type="match status" value="1"/>
</dbReference>
<dbReference type="InterPro" id="IPR003593">
    <property type="entry name" value="AAA+_ATPase"/>
</dbReference>
<evidence type="ECO:0000313" key="5">
    <source>
        <dbReference type="EMBL" id="GGR56254.1"/>
    </source>
</evidence>
<reference evidence="6" key="1">
    <citation type="journal article" date="2019" name="Int. J. Syst. Evol. Microbiol.">
        <title>The Global Catalogue of Microorganisms (GCM) 10K type strain sequencing project: providing services to taxonomists for standard genome sequencing and annotation.</title>
        <authorList>
            <consortium name="The Broad Institute Genomics Platform"/>
            <consortium name="The Broad Institute Genome Sequencing Center for Infectious Disease"/>
            <person name="Wu L."/>
            <person name="Ma J."/>
        </authorList>
    </citation>
    <scope>NUCLEOTIDE SEQUENCE [LARGE SCALE GENOMIC DNA]</scope>
    <source>
        <strain evidence="6">JCM 31404</strain>
    </source>
</reference>
<dbReference type="Proteomes" id="UP000634308">
    <property type="component" value="Unassembled WGS sequence"/>
</dbReference>
<evidence type="ECO:0000313" key="6">
    <source>
        <dbReference type="Proteomes" id="UP000634308"/>
    </source>
</evidence>
<dbReference type="PROSITE" id="PS50893">
    <property type="entry name" value="ABC_TRANSPORTER_2"/>
    <property type="match status" value="1"/>
</dbReference>
<evidence type="ECO:0000256" key="1">
    <source>
        <dbReference type="ARBA" id="ARBA00022448"/>
    </source>
</evidence>
<dbReference type="CDD" id="cd03293">
    <property type="entry name" value="ABC_NrtD_SsuB_transporters"/>
    <property type="match status" value="1"/>
</dbReference>
<keyword evidence="2" id="KW-0547">Nucleotide-binding</keyword>
<keyword evidence="3 5" id="KW-0067">ATP-binding</keyword>
<dbReference type="PANTHER" id="PTHR42788">
    <property type="entry name" value="TAURINE IMPORT ATP-BINDING PROTEIN-RELATED"/>
    <property type="match status" value="1"/>
</dbReference>
<dbReference type="SUPFAM" id="SSF52540">
    <property type="entry name" value="P-loop containing nucleoside triphosphate hydrolases"/>
    <property type="match status" value="1"/>
</dbReference>
<gene>
    <name evidence="5" type="ORF">GCM10008959_17400</name>
</gene>
<dbReference type="RefSeq" id="WP_229777781.1">
    <property type="nucleotide sequence ID" value="NZ_BMQM01000009.1"/>
</dbReference>
<organism evidence="5 6">
    <name type="scientific">Deinococcus seoulensis</name>
    <dbReference type="NCBI Taxonomy" id="1837379"/>
    <lineage>
        <taxon>Bacteria</taxon>
        <taxon>Thermotogati</taxon>
        <taxon>Deinococcota</taxon>
        <taxon>Deinococci</taxon>
        <taxon>Deinococcales</taxon>
        <taxon>Deinococcaceae</taxon>
        <taxon>Deinococcus</taxon>
    </lineage>
</organism>
<evidence type="ECO:0000256" key="2">
    <source>
        <dbReference type="ARBA" id="ARBA00022741"/>
    </source>
</evidence>
<dbReference type="EMBL" id="BMQM01000009">
    <property type="protein sequence ID" value="GGR56254.1"/>
    <property type="molecule type" value="Genomic_DNA"/>
</dbReference>
<keyword evidence="1" id="KW-0813">Transport</keyword>
<dbReference type="InterPro" id="IPR003439">
    <property type="entry name" value="ABC_transporter-like_ATP-bd"/>
</dbReference>
<accession>A0ABQ2RS50</accession>
<sequence>MSAAPITAAPTTAASTTEPLAIDLRGVHMRYGGPGGTLAAQDVNLTVKKGEFVAIVGPSGCGKSTLLRLVAGLMPPAAGKALISGVPPKATGNTGIAFQNPSLLLWRTVLQNVLLPLEVSPKHRAAYRRDPAPYVARARRLLSAVGLGDFVDKHPWELSGGMQQRVNLVRSLIHAPEFLLLDEPFSALDAFTREELWLALQALWMGARPTVILVTHDLREAALLADTVYVMSARPGTFTAQHEVPFARPRTLDLTFTPEFTDVIHDLRAHVGGLRSPIRAEELMEAVS</sequence>
<comment type="caution">
    <text evidence="5">The sequence shown here is derived from an EMBL/GenBank/DDBJ whole genome shotgun (WGS) entry which is preliminary data.</text>
</comment>
<feature type="domain" description="ABC transporter" evidence="4">
    <location>
        <begin position="22"/>
        <end position="258"/>
    </location>
</feature>
<dbReference type="Gene3D" id="3.40.50.300">
    <property type="entry name" value="P-loop containing nucleotide triphosphate hydrolases"/>
    <property type="match status" value="1"/>
</dbReference>
<evidence type="ECO:0000259" key="4">
    <source>
        <dbReference type="PROSITE" id="PS50893"/>
    </source>
</evidence>
<dbReference type="PROSITE" id="PS00211">
    <property type="entry name" value="ABC_TRANSPORTER_1"/>
    <property type="match status" value="1"/>
</dbReference>
<proteinExistence type="predicted"/>
<evidence type="ECO:0000256" key="3">
    <source>
        <dbReference type="ARBA" id="ARBA00022840"/>
    </source>
</evidence>
<dbReference type="InterPro" id="IPR050166">
    <property type="entry name" value="ABC_transporter_ATP-bind"/>
</dbReference>